<dbReference type="Proteomes" id="UP000193335">
    <property type="component" value="Unassembled WGS sequence"/>
</dbReference>
<reference evidence="1 2" key="1">
    <citation type="submission" date="2017-03" db="EMBL/GenBank/DDBJ databases">
        <title>Whole genome sequences of fourteen strains of Bradyrhizobium canariense and one strain of Bradyrhizobium japonicum isolated from Lupinus (Papilionoideae: Genisteae) species in Algeria.</title>
        <authorList>
            <person name="Crovadore J."/>
            <person name="Chekireb D."/>
            <person name="Brachmann A."/>
            <person name="Chablais R."/>
            <person name="Cochard B."/>
            <person name="Lefort F."/>
        </authorList>
    </citation>
    <scope>NUCLEOTIDE SEQUENCE [LARGE SCALE GENOMIC DNA]</scope>
    <source>
        <strain evidence="1 2">UBMA197</strain>
    </source>
</reference>
<comment type="caution">
    <text evidence="1">The sequence shown here is derived from an EMBL/GenBank/DDBJ whole genome shotgun (WGS) entry which is preliminary data.</text>
</comment>
<evidence type="ECO:0000313" key="1">
    <source>
        <dbReference type="EMBL" id="OSJ29780.1"/>
    </source>
</evidence>
<dbReference type="EMBL" id="NAFL01000264">
    <property type="protein sequence ID" value="OSJ29780.1"/>
    <property type="molecule type" value="Genomic_DNA"/>
</dbReference>
<dbReference type="RefSeq" id="WP_085402399.1">
    <property type="nucleotide sequence ID" value="NZ_NAFL01000264.1"/>
</dbReference>
<protein>
    <submittedName>
        <fullName evidence="1">Uncharacterized protein</fullName>
    </submittedName>
</protein>
<name>A0A1Y2JMB0_BRAJP</name>
<proteinExistence type="predicted"/>
<gene>
    <name evidence="1" type="ORF">BSZ19_26805</name>
</gene>
<evidence type="ECO:0000313" key="2">
    <source>
        <dbReference type="Proteomes" id="UP000193335"/>
    </source>
</evidence>
<sequence>MSGELDQSQGRPVKITLGEMREMGLRGVLVYCADYRCSHHVALSADHWFDDMRLSDIEQRVACSGCGQRGAEVRPGFESGKPSQFALSK</sequence>
<accession>A0A1Y2JMB0</accession>
<dbReference type="AlphaFoldDB" id="A0A1Y2JMB0"/>
<organism evidence="1 2">
    <name type="scientific">Bradyrhizobium japonicum</name>
    <dbReference type="NCBI Taxonomy" id="375"/>
    <lineage>
        <taxon>Bacteria</taxon>
        <taxon>Pseudomonadati</taxon>
        <taxon>Pseudomonadota</taxon>
        <taxon>Alphaproteobacteria</taxon>
        <taxon>Hyphomicrobiales</taxon>
        <taxon>Nitrobacteraceae</taxon>
        <taxon>Bradyrhizobium</taxon>
    </lineage>
</organism>